<sequence>MLFPFRSKFIIEMELKIIKERVKILFINLSKSQGLLQSIRAFAKFMMATIYIFTDVKRTISNGFKVIFFTNGCHKYGLESPIYLFKMSTCELAHTKMYFVFSI</sequence>
<dbReference type="EMBL" id="NJGE01000013">
    <property type="protein sequence ID" value="PIT68740.1"/>
    <property type="molecule type" value="Genomic_DNA"/>
</dbReference>
<name>A0A2M6URC9_9HYPH</name>
<evidence type="ECO:0000313" key="1">
    <source>
        <dbReference type="EMBL" id="PIT68740.1"/>
    </source>
</evidence>
<dbReference type="Proteomes" id="UP000229839">
    <property type="component" value="Unassembled WGS sequence"/>
</dbReference>
<reference evidence="1 2" key="1">
    <citation type="submission" date="2017-06" db="EMBL/GenBank/DDBJ databases">
        <title>Draft genome of Bartonella tribocorum strain L103, isolated from a rodent in Laos.</title>
        <authorList>
            <person name="Hadjadj L."/>
            <person name="Jiyipong T."/>
            <person name="Morand S."/>
            <person name="Diene S.M."/>
            <person name="Rolain J.-M."/>
        </authorList>
    </citation>
    <scope>NUCLEOTIDE SEQUENCE [LARGE SCALE GENOMIC DNA]</scope>
    <source>
        <strain evidence="1 2">L103</strain>
    </source>
</reference>
<comment type="caution">
    <text evidence="1">The sequence shown here is derived from an EMBL/GenBank/DDBJ whole genome shotgun (WGS) entry which is preliminary data.</text>
</comment>
<gene>
    <name evidence="1" type="ORF">CER18_06030</name>
</gene>
<proteinExistence type="predicted"/>
<accession>A0A2M6URC9</accession>
<dbReference type="AlphaFoldDB" id="A0A2M6URC9"/>
<protein>
    <submittedName>
        <fullName evidence="1">Uncharacterized protein</fullName>
    </submittedName>
</protein>
<evidence type="ECO:0000313" key="2">
    <source>
        <dbReference type="Proteomes" id="UP000229839"/>
    </source>
</evidence>
<organism evidence="1 2">
    <name type="scientific">Bartonella tribocorum</name>
    <dbReference type="NCBI Taxonomy" id="85701"/>
    <lineage>
        <taxon>Bacteria</taxon>
        <taxon>Pseudomonadati</taxon>
        <taxon>Pseudomonadota</taxon>
        <taxon>Alphaproteobacteria</taxon>
        <taxon>Hyphomicrobiales</taxon>
        <taxon>Bartonellaceae</taxon>
        <taxon>Bartonella</taxon>
    </lineage>
</organism>